<dbReference type="SUPFAM" id="SSF50118">
    <property type="entry name" value="Cell growth inhibitor/plasmid maintenance toxic component"/>
    <property type="match status" value="1"/>
</dbReference>
<reference evidence="1 2" key="1">
    <citation type="submission" date="2019-03" db="EMBL/GenBank/DDBJ databases">
        <title>Diversity of the mouse oral microbiome.</title>
        <authorList>
            <person name="Joseph S."/>
            <person name="Aduse-Opoku J."/>
            <person name="Curtis M."/>
            <person name="Wade W."/>
            <person name="Hashim A."/>
        </authorList>
    </citation>
    <scope>NUCLEOTIDE SEQUENCE [LARGE SCALE GENOMIC DNA]</scope>
    <source>
        <strain evidence="1 2">HT4</strain>
    </source>
</reference>
<name>A0A4Y9FMI0_STRAI</name>
<gene>
    <name evidence="1" type="ORF">E4U01_10055</name>
</gene>
<protein>
    <submittedName>
        <fullName evidence="1">Uncharacterized protein</fullName>
    </submittedName>
</protein>
<evidence type="ECO:0000313" key="2">
    <source>
        <dbReference type="Proteomes" id="UP000297747"/>
    </source>
</evidence>
<dbReference type="Gene3D" id="2.30.30.110">
    <property type="match status" value="1"/>
</dbReference>
<evidence type="ECO:0000313" key="1">
    <source>
        <dbReference type="EMBL" id="TFU29448.1"/>
    </source>
</evidence>
<proteinExistence type="predicted"/>
<dbReference type="AlphaFoldDB" id="A0A4Y9FMI0"/>
<sequence length="113" mass="13233">MERVSEHTVAFTFVEYVDGSGGKRRPVIVMNLDGDDIAFYKITSQYENKSDLIRSKYYKIRDWAYANLSRESWVDVNNLIEINKDSLQFTVVGRLSGRDIKGLRDFIMRLEEE</sequence>
<dbReference type="Proteomes" id="UP000297747">
    <property type="component" value="Unassembled WGS sequence"/>
</dbReference>
<comment type="caution">
    <text evidence="1">The sequence shown here is derived from an EMBL/GenBank/DDBJ whole genome shotgun (WGS) entry which is preliminary data.</text>
</comment>
<accession>A0A4Y9FMI0</accession>
<dbReference type="RefSeq" id="WP_135053495.1">
    <property type="nucleotide sequence ID" value="NZ_CAKOCW010000098.1"/>
</dbReference>
<organism evidence="1 2">
    <name type="scientific">Streptococcus acidominimus</name>
    <dbReference type="NCBI Taxonomy" id="1326"/>
    <lineage>
        <taxon>Bacteria</taxon>
        <taxon>Bacillati</taxon>
        <taxon>Bacillota</taxon>
        <taxon>Bacilli</taxon>
        <taxon>Lactobacillales</taxon>
        <taxon>Streptococcaceae</taxon>
        <taxon>Streptococcus</taxon>
    </lineage>
</organism>
<dbReference type="EMBL" id="SPQA01000068">
    <property type="protein sequence ID" value="TFU29448.1"/>
    <property type="molecule type" value="Genomic_DNA"/>
</dbReference>
<dbReference type="InterPro" id="IPR011067">
    <property type="entry name" value="Plasmid_toxin/cell-grow_inhib"/>
</dbReference>